<dbReference type="OrthoDB" id="9815357at2"/>
<gene>
    <name evidence="8" type="ordered locus">Rvan_1730</name>
</gene>
<keyword evidence="9" id="KW-1185">Reference proteome</keyword>
<dbReference type="GO" id="GO:0009279">
    <property type="term" value="C:cell outer membrane"/>
    <property type="evidence" value="ECO:0007669"/>
    <property type="project" value="UniProtKB-SubCell"/>
</dbReference>
<protein>
    <submittedName>
        <fullName evidence="8">Porin</fullName>
    </submittedName>
</protein>
<accession>E3HZ02</accession>
<keyword evidence="3" id="KW-0472">Membrane</keyword>
<evidence type="ECO:0000259" key="7">
    <source>
        <dbReference type="Pfam" id="PF13505"/>
    </source>
</evidence>
<keyword evidence="2 6" id="KW-0732">Signal</keyword>
<proteinExistence type="inferred from homology"/>
<feature type="signal peptide" evidence="6">
    <location>
        <begin position="1"/>
        <end position="25"/>
    </location>
</feature>
<dbReference type="eggNOG" id="COG3637">
    <property type="taxonomic scope" value="Bacteria"/>
</dbReference>
<dbReference type="STRING" id="648757.Rvan_1730"/>
<dbReference type="HOGENOM" id="CLU_037100_0_1_5"/>
<evidence type="ECO:0000313" key="8">
    <source>
        <dbReference type="EMBL" id="ADP70977.1"/>
    </source>
</evidence>
<dbReference type="InterPro" id="IPR027385">
    <property type="entry name" value="Beta-barrel_OMP"/>
</dbReference>
<dbReference type="Pfam" id="PF13505">
    <property type="entry name" value="OMP_b-brl"/>
    <property type="match status" value="1"/>
</dbReference>
<dbReference type="RefSeq" id="WP_013419373.1">
    <property type="nucleotide sequence ID" value="NC_014664.1"/>
</dbReference>
<dbReference type="InterPro" id="IPR011250">
    <property type="entry name" value="OMP/PagP_B-barrel"/>
</dbReference>
<evidence type="ECO:0000256" key="4">
    <source>
        <dbReference type="ARBA" id="ARBA00023237"/>
    </source>
</evidence>
<evidence type="ECO:0000313" key="9">
    <source>
        <dbReference type="Proteomes" id="UP000001399"/>
    </source>
</evidence>
<comment type="similarity">
    <text evidence="5">Belongs to the Omp25/RopB family.</text>
</comment>
<evidence type="ECO:0000256" key="5">
    <source>
        <dbReference type="ARBA" id="ARBA00038306"/>
    </source>
</evidence>
<dbReference type="Gene3D" id="2.40.160.20">
    <property type="match status" value="1"/>
</dbReference>
<keyword evidence="4" id="KW-0998">Cell outer membrane</keyword>
<dbReference type="AlphaFoldDB" id="E3HZ02"/>
<evidence type="ECO:0000256" key="3">
    <source>
        <dbReference type="ARBA" id="ARBA00023136"/>
    </source>
</evidence>
<dbReference type="SUPFAM" id="SSF56925">
    <property type="entry name" value="OMPA-like"/>
    <property type="match status" value="1"/>
</dbReference>
<feature type="chain" id="PRO_5003171567" evidence="6">
    <location>
        <begin position="26"/>
        <end position="288"/>
    </location>
</feature>
<sequence>MTLTKFALASTVALGTLAIAAQANAADIYTPSMKDAPIIVVPPTWTGFYFGGHLGAAWTQLETRKNEYWDGYDDSDLSFATFGGKNLNDQSAFGGGQFGYNWQTGGNFVLGIEVDIGGLGSDNERTFLATTYNDVTFSSAYSTAVVNVKSEGGFYGDVTGRLGYAWGNTLLYAKGGFAWIQPELKVRTVVSIDDDPNGTYTSSHTYDDTLTGWTIGGGLEFLLNPNWSVKVEYLHYDFELDNNNNRRWNDWDVDYNNWRLFKDSFTVDTVKLGVNYKLSQAPVYTPLK</sequence>
<dbReference type="PANTHER" id="PTHR34001:SF3">
    <property type="entry name" value="BLL7405 PROTEIN"/>
    <property type="match status" value="1"/>
</dbReference>
<reference evidence="9" key="1">
    <citation type="journal article" date="2011" name="J. Bacteriol.">
        <title>Genome sequences of eight morphologically diverse alphaproteobacteria.</title>
        <authorList>
            <consortium name="US DOE Joint Genome Institute"/>
            <person name="Brown P.J."/>
            <person name="Kysela D.T."/>
            <person name="Buechlein A."/>
            <person name="Hemmerich C."/>
            <person name="Brun Y.V."/>
        </authorList>
    </citation>
    <scope>NUCLEOTIDE SEQUENCE [LARGE SCALE GENOMIC DNA]</scope>
    <source>
        <strain evidence="9">ATCC 17100 / ATH 3.1.1 / DSM 162 / LMG 4299</strain>
    </source>
</reference>
<feature type="domain" description="Outer membrane protein beta-barrel" evidence="7">
    <location>
        <begin position="44"/>
        <end position="258"/>
    </location>
</feature>
<evidence type="ECO:0000256" key="6">
    <source>
        <dbReference type="SAM" id="SignalP"/>
    </source>
</evidence>
<evidence type="ECO:0000256" key="2">
    <source>
        <dbReference type="ARBA" id="ARBA00022729"/>
    </source>
</evidence>
<organism evidence="8 9">
    <name type="scientific">Rhodomicrobium vannielii (strain ATCC 17100 / DSM 162 / LMG 4299 / NCIMB 10020 / ATH 3.1.1)</name>
    <dbReference type="NCBI Taxonomy" id="648757"/>
    <lineage>
        <taxon>Bacteria</taxon>
        <taxon>Pseudomonadati</taxon>
        <taxon>Pseudomonadota</taxon>
        <taxon>Alphaproteobacteria</taxon>
        <taxon>Hyphomicrobiales</taxon>
        <taxon>Hyphomicrobiaceae</taxon>
        <taxon>Rhodomicrobium</taxon>
    </lineage>
</organism>
<dbReference type="InterPro" id="IPR051692">
    <property type="entry name" value="OMP-like"/>
</dbReference>
<evidence type="ECO:0000256" key="1">
    <source>
        <dbReference type="ARBA" id="ARBA00004442"/>
    </source>
</evidence>
<name>E3HZ02_RHOVT</name>
<comment type="subcellular location">
    <subcellularLocation>
        <location evidence="1">Cell outer membrane</location>
    </subcellularLocation>
</comment>
<dbReference type="PANTHER" id="PTHR34001">
    <property type="entry name" value="BLL7405 PROTEIN"/>
    <property type="match status" value="1"/>
</dbReference>
<dbReference type="EMBL" id="CP002292">
    <property type="protein sequence ID" value="ADP70977.1"/>
    <property type="molecule type" value="Genomic_DNA"/>
</dbReference>
<dbReference type="KEGG" id="rva:Rvan_1730"/>
<dbReference type="Proteomes" id="UP000001399">
    <property type="component" value="Chromosome"/>
</dbReference>